<dbReference type="RefSeq" id="WP_135634776.1">
    <property type="nucleotide sequence ID" value="NZ_RQFF01000030.1"/>
</dbReference>
<organism evidence="1 2">
    <name type="scientific">Leptospira kanakyensis</name>
    <dbReference type="NCBI Taxonomy" id="2484968"/>
    <lineage>
        <taxon>Bacteria</taxon>
        <taxon>Pseudomonadati</taxon>
        <taxon>Spirochaetota</taxon>
        <taxon>Spirochaetia</taxon>
        <taxon>Leptospirales</taxon>
        <taxon>Leptospiraceae</taxon>
        <taxon>Leptospira</taxon>
    </lineage>
</organism>
<dbReference type="EMBL" id="RQFF01000030">
    <property type="protein sequence ID" value="TGK69586.1"/>
    <property type="molecule type" value="Genomic_DNA"/>
</dbReference>
<keyword evidence="2" id="KW-1185">Reference proteome</keyword>
<dbReference type="InterPro" id="IPR027417">
    <property type="entry name" value="P-loop_NTPase"/>
</dbReference>
<dbReference type="OrthoDB" id="313457at2"/>
<comment type="caution">
    <text evidence="1">The sequence shown here is derived from an EMBL/GenBank/DDBJ whole genome shotgun (WGS) entry which is preliminary data.</text>
</comment>
<gene>
    <name evidence="1" type="ORF">EHQ18_12370</name>
</gene>
<dbReference type="SUPFAM" id="SSF52540">
    <property type="entry name" value="P-loop containing nucleoside triphosphate hydrolases"/>
    <property type="match status" value="1"/>
</dbReference>
<evidence type="ECO:0008006" key="3">
    <source>
        <dbReference type="Google" id="ProtNLM"/>
    </source>
</evidence>
<evidence type="ECO:0000313" key="2">
    <source>
        <dbReference type="Proteomes" id="UP000297239"/>
    </source>
</evidence>
<name>A0A6N4QCL9_9LEPT</name>
<protein>
    <recommendedName>
        <fullName evidence="3">ParA family protein</fullName>
    </recommendedName>
</protein>
<sequence length="211" mass="24247">MVRSISSAKTISKLMKQGITIPQPGSATPLHRKFDVVIIDSPPGWWYYSMLAISLSDVIIPPINFNNGSSVINLVRFTNQYFPELFKHLNPTTKEEKINFLNLRSPVFSHMIINFFDKNDKEVKEKDLDQVVAKYLEKEIKDSFIRNSLFRNERADGISGRTFDAIRLPLNRSINQLSSLALEDKDRKKVENEVLKLGEIIVSDLFPFMRG</sequence>
<proteinExistence type="predicted"/>
<evidence type="ECO:0000313" key="1">
    <source>
        <dbReference type="EMBL" id="TGK69586.1"/>
    </source>
</evidence>
<accession>A0A6N4QCL9</accession>
<reference evidence="1" key="1">
    <citation type="journal article" date="2019" name="PLoS Negl. Trop. Dis.">
        <title>Revisiting the worldwide diversity of Leptospira species in the environment.</title>
        <authorList>
            <person name="Vincent A.T."/>
            <person name="Schiettekatte O."/>
            <person name="Bourhy P."/>
            <person name="Veyrier F.J."/>
            <person name="Picardeau M."/>
        </authorList>
    </citation>
    <scope>NUCLEOTIDE SEQUENCE [LARGE SCALE GENOMIC DNA]</scope>
    <source>
        <strain evidence="1">201800293</strain>
    </source>
</reference>
<dbReference type="Proteomes" id="UP000297239">
    <property type="component" value="Unassembled WGS sequence"/>
</dbReference>
<dbReference type="Gene3D" id="3.40.50.300">
    <property type="entry name" value="P-loop containing nucleotide triphosphate hydrolases"/>
    <property type="match status" value="1"/>
</dbReference>
<dbReference type="AlphaFoldDB" id="A0A6N4QCL9"/>